<comment type="caution">
    <text evidence="2">The sequence shown here is derived from an EMBL/GenBank/DDBJ whole genome shotgun (WGS) entry which is preliminary data.</text>
</comment>
<evidence type="ECO:0000313" key="3">
    <source>
        <dbReference type="Proteomes" id="UP001066276"/>
    </source>
</evidence>
<organism evidence="2 3">
    <name type="scientific">Pleurodeles waltl</name>
    <name type="common">Iberian ribbed newt</name>
    <dbReference type="NCBI Taxonomy" id="8319"/>
    <lineage>
        <taxon>Eukaryota</taxon>
        <taxon>Metazoa</taxon>
        <taxon>Chordata</taxon>
        <taxon>Craniata</taxon>
        <taxon>Vertebrata</taxon>
        <taxon>Euteleostomi</taxon>
        <taxon>Amphibia</taxon>
        <taxon>Batrachia</taxon>
        <taxon>Caudata</taxon>
        <taxon>Salamandroidea</taxon>
        <taxon>Salamandridae</taxon>
        <taxon>Pleurodelinae</taxon>
        <taxon>Pleurodeles</taxon>
    </lineage>
</organism>
<evidence type="ECO:0000256" key="1">
    <source>
        <dbReference type="SAM" id="MobiDB-lite"/>
    </source>
</evidence>
<accession>A0AAV7S8M5</accession>
<gene>
    <name evidence="2" type="ORF">NDU88_001663</name>
</gene>
<proteinExistence type="predicted"/>
<dbReference type="EMBL" id="JANPWB010000008">
    <property type="protein sequence ID" value="KAJ1161176.1"/>
    <property type="molecule type" value="Genomic_DNA"/>
</dbReference>
<name>A0AAV7S8M5_PLEWA</name>
<reference evidence="2" key="1">
    <citation type="journal article" date="2022" name="bioRxiv">
        <title>Sequencing and chromosome-scale assembly of the giantPleurodeles waltlgenome.</title>
        <authorList>
            <person name="Brown T."/>
            <person name="Elewa A."/>
            <person name="Iarovenko S."/>
            <person name="Subramanian E."/>
            <person name="Araus A.J."/>
            <person name="Petzold A."/>
            <person name="Susuki M."/>
            <person name="Suzuki K.-i.T."/>
            <person name="Hayashi T."/>
            <person name="Toyoda A."/>
            <person name="Oliveira C."/>
            <person name="Osipova E."/>
            <person name="Leigh N.D."/>
            <person name="Simon A."/>
            <person name="Yun M.H."/>
        </authorList>
    </citation>
    <scope>NUCLEOTIDE SEQUENCE</scope>
    <source>
        <strain evidence="2">20211129_DDA</strain>
        <tissue evidence="2">Liver</tissue>
    </source>
</reference>
<feature type="region of interest" description="Disordered" evidence="1">
    <location>
        <begin position="40"/>
        <end position="63"/>
    </location>
</feature>
<evidence type="ECO:0000313" key="2">
    <source>
        <dbReference type="EMBL" id="KAJ1161176.1"/>
    </source>
</evidence>
<protein>
    <submittedName>
        <fullName evidence="2">Uncharacterized protein</fullName>
    </submittedName>
</protein>
<dbReference type="Proteomes" id="UP001066276">
    <property type="component" value="Chromosome 4_2"/>
</dbReference>
<dbReference type="AlphaFoldDB" id="A0AAV7S8M5"/>
<sequence>MQLLKEAGAWTCWFKEVPAASAQHIKRRAEWQPLWRRALHHEGAGAGGPRRLSTEKSPNDYVENPVQVQKCGAPRWYGRRFTDMLWVAERQHMPFHPMTS</sequence>
<keyword evidence="3" id="KW-1185">Reference proteome</keyword>